<evidence type="ECO:0000259" key="2">
    <source>
        <dbReference type="Pfam" id="PF09848"/>
    </source>
</evidence>
<reference evidence="3 4" key="1">
    <citation type="submission" date="2017-04" db="EMBL/GenBank/DDBJ databases">
        <authorList>
            <person name="Varghese N."/>
            <person name="Submissions S."/>
        </authorList>
    </citation>
    <scope>NUCLEOTIDE SEQUENCE [LARGE SCALE GENOMIC DNA]</scope>
    <source>
        <strain evidence="3 4">J12</strain>
    </source>
</reference>
<dbReference type="InterPro" id="IPR011528">
    <property type="entry name" value="NERD"/>
</dbReference>
<dbReference type="SUPFAM" id="SSF52540">
    <property type="entry name" value="P-loop containing nucleoside triphosphate hydrolases"/>
    <property type="match status" value="1"/>
</dbReference>
<comment type="caution">
    <text evidence="3">The sequence shown here is derived from an EMBL/GenBank/DDBJ whole genome shotgun (WGS) entry which is preliminary data.</text>
</comment>
<dbReference type="Pfam" id="PF09848">
    <property type="entry name" value="SLFN-g3_helicase"/>
    <property type="match status" value="1"/>
</dbReference>
<organism evidence="3 4">
    <name type="scientific">Paenibacillus barengoltzii J12</name>
    <dbReference type="NCBI Taxonomy" id="935846"/>
    <lineage>
        <taxon>Bacteria</taxon>
        <taxon>Bacillati</taxon>
        <taxon>Bacillota</taxon>
        <taxon>Bacilli</taxon>
        <taxon>Bacillales</taxon>
        <taxon>Paenibacillaceae</taxon>
        <taxon>Paenibacillus</taxon>
    </lineage>
</organism>
<dbReference type="Gene3D" id="3.40.50.300">
    <property type="entry name" value="P-loop containing nucleotide triphosphate hydrolases"/>
    <property type="match status" value="2"/>
</dbReference>
<evidence type="ECO:0000313" key="3">
    <source>
        <dbReference type="EMBL" id="SMF33593.1"/>
    </source>
</evidence>
<dbReference type="RefSeq" id="WP_085279135.1">
    <property type="nucleotide sequence ID" value="NZ_FXAE01000024.1"/>
</dbReference>
<evidence type="ECO:0000259" key="1">
    <source>
        <dbReference type="Pfam" id="PF08378"/>
    </source>
</evidence>
<sequence length="578" mass="66589">MKMLPPYYSENRSNAEIKVFEMLQDLPLEGTVLHSLGIAEHRDKVFGEIDFVVLCKQGILCLEVKGGFVRREQGVWIFENREGKVTRKEESPFQQVVGNMFSLRDHLGKLLGYQHPILRCQFACGVIFPDMSFTRKGIDIIPEIIFDNRNSDRDLASYIERVFKYWNDRIIEKHAFVPEKLNGNMIHHLETILRGDFSCIPSISTILNEVDRRLIQLTNEQFATFRMVSDNPRMIVKGKAGTGKTLIAMEQAKRLAVSGKKVLFLCYNRLISSYLDHRMAKEVRGLGGKLEITNFHELLSRYISFNDASSYPSHLFYSQIVAERFLEYASSHEVDKYDVVFIDEGQDLLRTNYLMCIDEFLSHGLKDGSWYLFYDDNQNIYNSAMEEGLRLLEELKPARATLMVNCRNTQQIATYNKLLTGFEHGEVIKINGEQVNRTVYQDSRDMQEKLANLVKSYLKQGIKPGEIVILSPNSLKNSGIGGSNVFSSICKFQDISSMKYSTFLDDSLKFCTIQSFKGMESKVIILIDLHKFIDQETRKLNYTAISRARVLLHIFYHARAEDELNQVARETIQRVLLS</sequence>
<proteinExistence type="predicted"/>
<dbReference type="InterPro" id="IPR000212">
    <property type="entry name" value="DNA_helicase_UvrD/REP"/>
</dbReference>
<dbReference type="Pfam" id="PF08378">
    <property type="entry name" value="NERD"/>
    <property type="match status" value="1"/>
</dbReference>
<protein>
    <submittedName>
        <fullName evidence="3">Uncharacterized conserved protein</fullName>
    </submittedName>
</protein>
<dbReference type="InterPro" id="IPR018647">
    <property type="entry name" value="SLFN_3-like_DNA/RNA_helicase"/>
</dbReference>
<name>A0ABY1LYF9_9BACL</name>
<feature type="domain" description="NERD" evidence="1">
    <location>
        <begin position="14"/>
        <end position="111"/>
    </location>
</feature>
<keyword evidence="4" id="KW-1185">Reference proteome</keyword>
<accession>A0ABY1LYF9</accession>
<gene>
    <name evidence="3" type="ORF">SAMN02744124_02507</name>
</gene>
<dbReference type="PANTHER" id="PTHR11070:SF2">
    <property type="entry name" value="ATP-DEPENDENT DNA HELICASE SRS2"/>
    <property type="match status" value="1"/>
</dbReference>
<dbReference type="EMBL" id="FXAE01000024">
    <property type="protein sequence ID" value="SMF33593.1"/>
    <property type="molecule type" value="Genomic_DNA"/>
</dbReference>
<dbReference type="PANTHER" id="PTHR11070">
    <property type="entry name" value="UVRD / RECB / PCRA DNA HELICASE FAMILY MEMBER"/>
    <property type="match status" value="1"/>
</dbReference>
<dbReference type="InterPro" id="IPR027417">
    <property type="entry name" value="P-loop_NTPase"/>
</dbReference>
<evidence type="ECO:0000313" key="4">
    <source>
        <dbReference type="Proteomes" id="UP000192939"/>
    </source>
</evidence>
<feature type="domain" description="Schlafen group 3-like DNA/RNA helicase" evidence="2">
    <location>
        <begin position="234"/>
        <end position="448"/>
    </location>
</feature>
<dbReference type="Proteomes" id="UP000192939">
    <property type="component" value="Unassembled WGS sequence"/>
</dbReference>